<dbReference type="InterPro" id="IPR013321">
    <property type="entry name" value="Arc_rbn_hlx_hlx"/>
</dbReference>
<name>A0A6N6MTY8_9HYPH</name>
<feature type="compositionally biased region" description="Basic and acidic residues" evidence="1">
    <location>
        <begin position="203"/>
        <end position="218"/>
    </location>
</feature>
<comment type="caution">
    <text evidence="2">The sequence shown here is derived from an EMBL/GenBank/DDBJ whole genome shotgun (WGS) entry which is preliminary data.</text>
</comment>
<protein>
    <submittedName>
        <fullName evidence="2">Uncharacterized protein</fullName>
    </submittedName>
</protein>
<dbReference type="InterPro" id="IPR010985">
    <property type="entry name" value="Ribbon_hlx_hlx"/>
</dbReference>
<feature type="region of interest" description="Disordered" evidence="1">
    <location>
        <begin position="1"/>
        <end position="33"/>
    </location>
</feature>
<dbReference type="RefSeq" id="WP_150964922.1">
    <property type="nucleotide sequence ID" value="NZ_VZZJ01000015.1"/>
</dbReference>
<accession>A0A6N6MTY8</accession>
<dbReference type="Proteomes" id="UP000441523">
    <property type="component" value="Unassembled WGS sequence"/>
</dbReference>
<dbReference type="GO" id="GO:0006355">
    <property type="term" value="P:regulation of DNA-templated transcription"/>
    <property type="evidence" value="ECO:0007669"/>
    <property type="project" value="InterPro"/>
</dbReference>
<feature type="region of interest" description="Disordered" evidence="1">
    <location>
        <begin position="179"/>
        <end position="241"/>
    </location>
</feature>
<gene>
    <name evidence="2" type="ORF">F6X51_17295</name>
</gene>
<sequence length="241" mass="26235">MTEAAATPKKKMGRPPKAPEKGRRQNYTFRMSDADRDRVIEAAAKSGRSMSEEIEWRITASLVNERRDAVDAAILGSRIIANIAKDLALALRLIDPPTPFPPSGSYELERLAFLGAAKVIAKEHLPDRLPLMAAVTRTEQWERACLEAKRSGPEIGGQVLQQSHSAFFKRLAAEAAARPVPEEPDLSSFTGMGGLMGAGAEEQAQRRATEAEVLHESGQDGGNFENSTENIRISRENGGKT</sequence>
<dbReference type="AlphaFoldDB" id="A0A6N6MTY8"/>
<evidence type="ECO:0000256" key="1">
    <source>
        <dbReference type="SAM" id="MobiDB-lite"/>
    </source>
</evidence>
<dbReference type="Gene3D" id="1.10.1220.10">
    <property type="entry name" value="Met repressor-like"/>
    <property type="match status" value="1"/>
</dbReference>
<dbReference type="SUPFAM" id="SSF47598">
    <property type="entry name" value="Ribbon-helix-helix"/>
    <property type="match status" value="1"/>
</dbReference>
<proteinExistence type="predicted"/>
<keyword evidence="3" id="KW-1185">Reference proteome</keyword>
<feature type="compositionally biased region" description="Basic and acidic residues" evidence="1">
    <location>
        <begin position="232"/>
        <end position="241"/>
    </location>
</feature>
<reference evidence="2 3" key="1">
    <citation type="submission" date="2019-09" db="EMBL/GenBank/DDBJ databases">
        <title>YIM 132548 draft genome.</title>
        <authorList>
            <person name="Jiang L."/>
        </authorList>
    </citation>
    <scope>NUCLEOTIDE SEQUENCE [LARGE SCALE GENOMIC DNA]</scope>
    <source>
        <strain evidence="2 3">YIM 132548</strain>
    </source>
</reference>
<evidence type="ECO:0000313" key="3">
    <source>
        <dbReference type="Proteomes" id="UP000441523"/>
    </source>
</evidence>
<organism evidence="2 3">
    <name type="scientific">Methylobacterium planeticum</name>
    <dbReference type="NCBI Taxonomy" id="2615211"/>
    <lineage>
        <taxon>Bacteria</taxon>
        <taxon>Pseudomonadati</taxon>
        <taxon>Pseudomonadota</taxon>
        <taxon>Alphaproteobacteria</taxon>
        <taxon>Hyphomicrobiales</taxon>
        <taxon>Methylobacteriaceae</taxon>
        <taxon>Methylobacterium</taxon>
    </lineage>
</organism>
<evidence type="ECO:0000313" key="2">
    <source>
        <dbReference type="EMBL" id="KAB1072177.1"/>
    </source>
</evidence>
<dbReference type="EMBL" id="VZZJ01000015">
    <property type="protein sequence ID" value="KAB1072177.1"/>
    <property type="molecule type" value="Genomic_DNA"/>
</dbReference>